<sequence>MQLRLLVQIVEHHFRDFTALEFNDQAHTGLVRLILNVADTFNFFLVHQFGHALLQGFLVDLIRQLINDDGLTLTPVNVFKMAFGTHHHPTTAGAVAIFDSVDAINNAGGRKIRGRDDLHQFINGGLGVAQ</sequence>
<reference evidence="1" key="1">
    <citation type="submission" date="2016-10" db="EMBL/GenBank/DDBJ databases">
        <title>Sequence of Gallionella enrichment culture.</title>
        <authorList>
            <person name="Poehlein A."/>
            <person name="Muehling M."/>
            <person name="Daniel R."/>
        </authorList>
    </citation>
    <scope>NUCLEOTIDE SEQUENCE</scope>
</reference>
<accession>A0A1J5PQW1</accession>
<name>A0A1J5PQW1_9ZZZZ</name>
<dbReference type="AlphaFoldDB" id="A0A1J5PQW1"/>
<organism evidence="1">
    <name type="scientific">mine drainage metagenome</name>
    <dbReference type="NCBI Taxonomy" id="410659"/>
    <lineage>
        <taxon>unclassified sequences</taxon>
        <taxon>metagenomes</taxon>
        <taxon>ecological metagenomes</taxon>
    </lineage>
</organism>
<proteinExistence type="predicted"/>
<evidence type="ECO:0000313" key="1">
    <source>
        <dbReference type="EMBL" id="OIQ70119.1"/>
    </source>
</evidence>
<dbReference type="EMBL" id="MLJW01004357">
    <property type="protein sequence ID" value="OIQ70119.1"/>
    <property type="molecule type" value="Genomic_DNA"/>
</dbReference>
<protein>
    <submittedName>
        <fullName evidence="1">Uncharacterized protein</fullName>
    </submittedName>
</protein>
<comment type="caution">
    <text evidence="1">The sequence shown here is derived from an EMBL/GenBank/DDBJ whole genome shotgun (WGS) entry which is preliminary data.</text>
</comment>
<gene>
    <name evidence="1" type="ORF">GALL_482720</name>
</gene>